<dbReference type="PANTHER" id="PTHR33643">
    <property type="entry name" value="UREASE ACCESSORY PROTEIN D"/>
    <property type="match status" value="1"/>
</dbReference>
<dbReference type="AlphaFoldDB" id="A0A0D7KA12"/>
<comment type="function">
    <text evidence="3">Required for maturation of urease via the functional incorporation of the urease nickel metallocenter.</text>
</comment>
<dbReference type="InterPro" id="IPR002669">
    <property type="entry name" value="UreD"/>
</dbReference>
<proteinExistence type="inferred from homology"/>
<evidence type="ECO:0000256" key="1">
    <source>
        <dbReference type="ARBA" id="ARBA00007177"/>
    </source>
</evidence>
<comment type="caution">
    <text evidence="4">The sequence shown here is derived from an EMBL/GenBank/DDBJ whole genome shotgun (WGS) entry which is preliminary data.</text>
</comment>
<name>A0A0D7KA12_9BURK</name>
<comment type="subunit">
    <text evidence="3">UreD, UreF and UreG form a complex that acts as a GTP-hydrolysis-dependent molecular chaperone, activating the urease apoprotein by helping to assemble the nickel containing metallocenter of UreC. The UreE protein probably delivers the nickel.</text>
</comment>
<dbReference type="GO" id="GO:0005737">
    <property type="term" value="C:cytoplasm"/>
    <property type="evidence" value="ECO:0007669"/>
    <property type="project" value="UniProtKB-SubCell"/>
</dbReference>
<dbReference type="STRING" id="80878.RP29_07180"/>
<dbReference type="OrthoDB" id="9798842at2"/>
<keyword evidence="2 3" id="KW-0143">Chaperone</keyword>
<dbReference type="GO" id="GO:0016151">
    <property type="term" value="F:nickel cation binding"/>
    <property type="evidence" value="ECO:0007669"/>
    <property type="project" value="UniProtKB-UniRule"/>
</dbReference>
<keyword evidence="5" id="KW-1185">Reference proteome</keyword>
<dbReference type="PATRIC" id="fig|80878.5.peg.761"/>
<sequence>MSWRACLELHYSLESARTVARYRHNGPLRVLRSLYPEGDTVCHNVLVHPPGGLVGGDTVETQVSVAPGAHGLVTTPGATRFYRSLGEPARQRVHARLEAGARLEWLPLEALAYNQCQAENRAVFDLAPGAELLGWDITALGLPAADQPFAEGCFTQHLEVPGVWLEQGRIAADDLRLLNSPLGLAGKRCLATLFFMAGTPIERQRRDVALDAVRRVIDAHPLRLSAGATSPHPQVLVLRVLAPLVEPVLELLRPARAAWRQALWQMDAVAPRVWAT</sequence>
<evidence type="ECO:0000313" key="5">
    <source>
        <dbReference type="Proteomes" id="UP000032566"/>
    </source>
</evidence>
<dbReference type="Pfam" id="PF01774">
    <property type="entry name" value="UreD"/>
    <property type="match status" value="1"/>
</dbReference>
<reference evidence="4 5" key="1">
    <citation type="submission" date="2014-12" db="EMBL/GenBank/DDBJ databases">
        <title>Isolation of bacteria from lake water.</title>
        <authorList>
            <person name="Sheng K.-Y."/>
            <person name="Chin P.-S."/>
            <person name="Chan K.-G."/>
            <person name="Tan G.S."/>
        </authorList>
    </citation>
    <scope>NUCLEOTIDE SEQUENCE [LARGE SCALE GENOMIC DNA]</scope>
    <source>
        <strain evidence="4 5">KY4</strain>
    </source>
</reference>
<dbReference type="RefSeq" id="WP_044397007.1">
    <property type="nucleotide sequence ID" value="NZ_JXYQ01000019.1"/>
</dbReference>
<evidence type="ECO:0000256" key="3">
    <source>
        <dbReference type="HAMAP-Rule" id="MF_01384"/>
    </source>
</evidence>
<dbReference type="Proteomes" id="UP000032566">
    <property type="component" value="Unassembled WGS sequence"/>
</dbReference>
<evidence type="ECO:0000256" key="2">
    <source>
        <dbReference type="ARBA" id="ARBA00023186"/>
    </source>
</evidence>
<protein>
    <recommendedName>
        <fullName evidence="3">Urease accessory protein UreD</fullName>
    </recommendedName>
</protein>
<evidence type="ECO:0000313" key="4">
    <source>
        <dbReference type="EMBL" id="KJA11196.1"/>
    </source>
</evidence>
<dbReference type="HAMAP" id="MF_01384">
    <property type="entry name" value="UreD"/>
    <property type="match status" value="1"/>
</dbReference>
<accession>A0A0D7KA12</accession>
<dbReference type="PANTHER" id="PTHR33643:SF1">
    <property type="entry name" value="UREASE ACCESSORY PROTEIN D"/>
    <property type="match status" value="1"/>
</dbReference>
<dbReference type="EMBL" id="JXYQ01000019">
    <property type="protein sequence ID" value="KJA11196.1"/>
    <property type="molecule type" value="Genomic_DNA"/>
</dbReference>
<keyword evidence="3" id="KW-0996">Nickel insertion</keyword>
<gene>
    <name evidence="3" type="primary">ureD</name>
    <name evidence="4" type="ORF">RP29_07180</name>
</gene>
<keyword evidence="3" id="KW-0963">Cytoplasm</keyword>
<comment type="subcellular location">
    <subcellularLocation>
        <location evidence="3">Cytoplasm</location>
    </subcellularLocation>
</comment>
<comment type="similarity">
    <text evidence="1 3">Belongs to the UreD family.</text>
</comment>
<organism evidence="4 5">
    <name type="scientific">Acidovorax temperans</name>
    <dbReference type="NCBI Taxonomy" id="80878"/>
    <lineage>
        <taxon>Bacteria</taxon>
        <taxon>Pseudomonadati</taxon>
        <taxon>Pseudomonadota</taxon>
        <taxon>Betaproteobacteria</taxon>
        <taxon>Burkholderiales</taxon>
        <taxon>Comamonadaceae</taxon>
        <taxon>Acidovorax</taxon>
    </lineage>
</organism>